<proteinExistence type="predicted"/>
<feature type="compositionally biased region" description="Polar residues" evidence="1">
    <location>
        <begin position="140"/>
        <end position="154"/>
    </location>
</feature>
<dbReference type="AlphaFoldDB" id="A0ABD0JCE0"/>
<evidence type="ECO:0000256" key="1">
    <source>
        <dbReference type="SAM" id="MobiDB-lite"/>
    </source>
</evidence>
<dbReference type="InterPro" id="IPR013783">
    <property type="entry name" value="Ig-like_fold"/>
</dbReference>
<keyword evidence="2" id="KW-1133">Transmembrane helix</keyword>
<comment type="caution">
    <text evidence="3">The sequence shown here is derived from an EMBL/GenBank/DDBJ whole genome shotgun (WGS) entry which is preliminary data.</text>
</comment>
<dbReference type="EMBL" id="JACVVK020000507">
    <property type="protein sequence ID" value="KAK7469697.1"/>
    <property type="molecule type" value="Genomic_DNA"/>
</dbReference>
<keyword evidence="2" id="KW-0812">Transmembrane</keyword>
<dbReference type="SUPFAM" id="SSF48726">
    <property type="entry name" value="Immunoglobulin"/>
    <property type="match status" value="1"/>
</dbReference>
<evidence type="ECO:0000256" key="2">
    <source>
        <dbReference type="SAM" id="Phobius"/>
    </source>
</evidence>
<feature type="transmembrane region" description="Helical" evidence="2">
    <location>
        <begin position="105"/>
        <end position="131"/>
    </location>
</feature>
<accession>A0ABD0JCE0</accession>
<feature type="region of interest" description="Disordered" evidence="1">
    <location>
        <begin position="140"/>
        <end position="164"/>
    </location>
</feature>
<evidence type="ECO:0000313" key="3">
    <source>
        <dbReference type="EMBL" id="KAK7469697.1"/>
    </source>
</evidence>
<keyword evidence="2" id="KW-0472">Membrane</keyword>
<organism evidence="3 4">
    <name type="scientific">Batillaria attramentaria</name>
    <dbReference type="NCBI Taxonomy" id="370345"/>
    <lineage>
        <taxon>Eukaryota</taxon>
        <taxon>Metazoa</taxon>
        <taxon>Spiralia</taxon>
        <taxon>Lophotrochozoa</taxon>
        <taxon>Mollusca</taxon>
        <taxon>Gastropoda</taxon>
        <taxon>Caenogastropoda</taxon>
        <taxon>Sorbeoconcha</taxon>
        <taxon>Cerithioidea</taxon>
        <taxon>Batillariidae</taxon>
        <taxon>Batillaria</taxon>
    </lineage>
</organism>
<keyword evidence="4" id="KW-1185">Reference proteome</keyword>
<dbReference type="InterPro" id="IPR036179">
    <property type="entry name" value="Ig-like_dom_sf"/>
</dbReference>
<protein>
    <submittedName>
        <fullName evidence="3">Uncharacterized protein</fullName>
    </submittedName>
</protein>
<reference evidence="3 4" key="1">
    <citation type="journal article" date="2023" name="Sci. Data">
        <title>Genome assembly of the Korean intertidal mud-creeper Batillaria attramentaria.</title>
        <authorList>
            <person name="Patra A.K."/>
            <person name="Ho P.T."/>
            <person name="Jun S."/>
            <person name="Lee S.J."/>
            <person name="Kim Y."/>
            <person name="Won Y.J."/>
        </authorList>
    </citation>
    <scope>NUCLEOTIDE SEQUENCE [LARGE SCALE GENOMIC DNA]</scope>
    <source>
        <strain evidence="3">Wonlab-2016</strain>
    </source>
</reference>
<gene>
    <name evidence="3" type="ORF">BaRGS_00036279</name>
</gene>
<dbReference type="Proteomes" id="UP001519460">
    <property type="component" value="Unassembled WGS sequence"/>
</dbReference>
<dbReference type="Gene3D" id="2.60.40.10">
    <property type="entry name" value="Immunoglobulins"/>
    <property type="match status" value="1"/>
</dbReference>
<sequence>PPDQPVITGYTTGQVLQLGHRLEMICTVHGVSPKVSSIDFTCTGFDDGEDTSNETSVSSSVIIPSISEADDQRLCNCSAWWPPQPSLVLSTSVTLLVVGNAEAQAFPVAAVSGGIAACVLVIVVVVVILVIRHLQNGSRLQTPNRQGNESQNRTAVPHVYENTL</sequence>
<evidence type="ECO:0000313" key="4">
    <source>
        <dbReference type="Proteomes" id="UP001519460"/>
    </source>
</evidence>
<name>A0ABD0JCE0_9CAEN</name>
<feature type="non-terminal residue" evidence="3">
    <location>
        <position position="1"/>
    </location>
</feature>